<name>A0ABY4R0D1_9ACTN</name>
<dbReference type="EMBL" id="CP097332">
    <property type="protein sequence ID" value="UQX89299.1"/>
    <property type="molecule type" value="Genomic_DNA"/>
</dbReference>
<evidence type="ECO:0000313" key="2">
    <source>
        <dbReference type="EMBL" id="UQX89299.1"/>
    </source>
</evidence>
<reference evidence="2" key="1">
    <citation type="journal article" date="2018" name="Int. J. Syst. Evol. Microbiol.">
        <title>Jatrophihabitans telluris sp. nov., isolated from sediment soil of lava forest wetlands and the emended description of the genus Jatrophihabitans.</title>
        <authorList>
            <person name="Lee K.C."/>
            <person name="Suh M.K."/>
            <person name="Eom M.K."/>
            <person name="Kim K.K."/>
            <person name="Kim J.S."/>
            <person name="Kim D.S."/>
            <person name="Ko S.H."/>
            <person name="Shin Y.K."/>
            <person name="Lee J.S."/>
        </authorList>
    </citation>
    <scope>NUCLEOTIDE SEQUENCE</scope>
    <source>
        <strain evidence="2">N237</strain>
    </source>
</reference>
<gene>
    <name evidence="2" type="ORF">M6D93_04665</name>
</gene>
<dbReference type="RefSeq" id="WP_249773195.1">
    <property type="nucleotide sequence ID" value="NZ_CP097332.1"/>
</dbReference>
<dbReference type="SUPFAM" id="SSF54593">
    <property type="entry name" value="Glyoxalase/Bleomycin resistance protein/Dihydroxybiphenyl dioxygenase"/>
    <property type="match status" value="1"/>
</dbReference>
<dbReference type="InterPro" id="IPR037523">
    <property type="entry name" value="VOC_core"/>
</dbReference>
<dbReference type="Proteomes" id="UP001056336">
    <property type="component" value="Chromosome"/>
</dbReference>
<dbReference type="PROSITE" id="PS51819">
    <property type="entry name" value="VOC"/>
    <property type="match status" value="1"/>
</dbReference>
<dbReference type="Gene3D" id="3.10.180.10">
    <property type="entry name" value="2,3-Dihydroxybiphenyl 1,2-Dioxygenase, domain 1"/>
    <property type="match status" value="1"/>
</dbReference>
<reference evidence="2" key="2">
    <citation type="submission" date="2022-05" db="EMBL/GenBank/DDBJ databases">
        <authorList>
            <person name="Kim J.-S."/>
            <person name="Lee K."/>
            <person name="Suh M."/>
            <person name="Eom M."/>
            <person name="Kim J.-S."/>
            <person name="Kim D.-S."/>
            <person name="Ko S.-H."/>
            <person name="Shin Y."/>
            <person name="Lee J.-S."/>
        </authorList>
    </citation>
    <scope>NUCLEOTIDE SEQUENCE</scope>
    <source>
        <strain evidence="2">N237</strain>
    </source>
</reference>
<evidence type="ECO:0000313" key="3">
    <source>
        <dbReference type="Proteomes" id="UP001056336"/>
    </source>
</evidence>
<dbReference type="InterPro" id="IPR029068">
    <property type="entry name" value="Glyas_Bleomycin-R_OHBP_Dase"/>
</dbReference>
<protein>
    <recommendedName>
        <fullName evidence="1">VOC domain-containing protein</fullName>
    </recommendedName>
</protein>
<organism evidence="2 3">
    <name type="scientific">Jatrophihabitans telluris</name>
    <dbReference type="NCBI Taxonomy" id="2038343"/>
    <lineage>
        <taxon>Bacteria</taxon>
        <taxon>Bacillati</taxon>
        <taxon>Actinomycetota</taxon>
        <taxon>Actinomycetes</taxon>
        <taxon>Jatrophihabitantales</taxon>
        <taxon>Jatrophihabitantaceae</taxon>
        <taxon>Jatrophihabitans</taxon>
    </lineage>
</organism>
<keyword evidence="3" id="KW-1185">Reference proteome</keyword>
<accession>A0ABY4R0D1</accession>
<sequence>MVFGAHLVLYSVDAEADRRFLSDIFGLHSVDAGHGWLIFRLPPAEMAVHPAEAPGAELYLMCDDLAAEVESLKARGVPCAPVEQARWGSMTRLVLPGGATIGVYQPNHPIALAGDA</sequence>
<feature type="domain" description="VOC" evidence="1">
    <location>
        <begin position="3"/>
        <end position="106"/>
    </location>
</feature>
<evidence type="ECO:0000259" key="1">
    <source>
        <dbReference type="PROSITE" id="PS51819"/>
    </source>
</evidence>
<proteinExistence type="predicted"/>